<dbReference type="InterPro" id="IPR036291">
    <property type="entry name" value="NAD(P)-bd_dom_sf"/>
</dbReference>
<gene>
    <name evidence="5" type="ORF">ACFFUV_10970</name>
</gene>
<dbReference type="CDD" id="cd05233">
    <property type="entry name" value="SDR_c"/>
    <property type="match status" value="1"/>
</dbReference>
<evidence type="ECO:0000256" key="1">
    <source>
        <dbReference type="ARBA" id="ARBA00006484"/>
    </source>
</evidence>
<dbReference type="SUPFAM" id="SSF51735">
    <property type="entry name" value="NAD(P)-binding Rossmann-fold domains"/>
    <property type="match status" value="1"/>
</dbReference>
<accession>A0ABV5HNH8</accession>
<reference evidence="5 6" key="1">
    <citation type="submission" date="2024-09" db="EMBL/GenBank/DDBJ databases">
        <authorList>
            <person name="Sun Q."/>
            <person name="Mori K."/>
        </authorList>
    </citation>
    <scope>NUCLEOTIDE SEQUENCE [LARGE SCALE GENOMIC DNA]</scope>
    <source>
        <strain evidence="5 6">CECT 8064</strain>
    </source>
</reference>
<protein>
    <submittedName>
        <fullName evidence="5">SDR family oxidoreductase</fullName>
    </submittedName>
</protein>
<keyword evidence="6" id="KW-1185">Reference proteome</keyword>
<dbReference type="PRINTS" id="PR00080">
    <property type="entry name" value="SDRFAMILY"/>
</dbReference>
<dbReference type="Pfam" id="PF00106">
    <property type="entry name" value="adh_short"/>
    <property type="match status" value="1"/>
</dbReference>
<evidence type="ECO:0000256" key="2">
    <source>
        <dbReference type="ARBA" id="ARBA00023002"/>
    </source>
</evidence>
<name>A0ABV5HNH8_9VIBR</name>
<keyword evidence="2" id="KW-0560">Oxidoreductase</keyword>
<evidence type="ECO:0000313" key="5">
    <source>
        <dbReference type="EMBL" id="MFB9135482.1"/>
    </source>
</evidence>
<dbReference type="RefSeq" id="WP_390192409.1">
    <property type="nucleotide sequence ID" value="NZ_JBHMEP010000002.1"/>
</dbReference>
<comment type="similarity">
    <text evidence="1 3">Belongs to the short-chain dehydrogenases/reductases (SDR) family.</text>
</comment>
<proteinExistence type="inferred from homology"/>
<evidence type="ECO:0000313" key="6">
    <source>
        <dbReference type="Proteomes" id="UP001589645"/>
    </source>
</evidence>
<dbReference type="PRINTS" id="PR00081">
    <property type="entry name" value="GDHRDH"/>
</dbReference>
<dbReference type="Proteomes" id="UP001589645">
    <property type="component" value="Unassembled WGS sequence"/>
</dbReference>
<evidence type="ECO:0000256" key="3">
    <source>
        <dbReference type="RuleBase" id="RU000363"/>
    </source>
</evidence>
<dbReference type="PANTHER" id="PTHR44196:SF1">
    <property type="entry name" value="DEHYDROGENASE_REDUCTASE SDR FAMILY MEMBER 7B"/>
    <property type="match status" value="1"/>
</dbReference>
<dbReference type="NCBIfam" id="NF006565">
    <property type="entry name" value="PRK09072.1"/>
    <property type="match status" value="1"/>
</dbReference>
<feature type="domain" description="Ketoreductase" evidence="4">
    <location>
        <begin position="6"/>
        <end position="189"/>
    </location>
</feature>
<dbReference type="PANTHER" id="PTHR44196">
    <property type="entry name" value="DEHYDROGENASE/REDUCTASE SDR FAMILY MEMBER 7B"/>
    <property type="match status" value="1"/>
</dbReference>
<dbReference type="Gene3D" id="3.40.50.720">
    <property type="entry name" value="NAD(P)-binding Rossmann-like Domain"/>
    <property type="match status" value="1"/>
</dbReference>
<evidence type="ECO:0000259" key="4">
    <source>
        <dbReference type="SMART" id="SM00822"/>
    </source>
</evidence>
<dbReference type="InterPro" id="IPR057326">
    <property type="entry name" value="KR_dom"/>
</dbReference>
<organism evidence="5 6">
    <name type="scientific">Vibrio olivae</name>
    <dbReference type="NCBI Taxonomy" id="1243002"/>
    <lineage>
        <taxon>Bacteria</taxon>
        <taxon>Pseudomonadati</taxon>
        <taxon>Pseudomonadota</taxon>
        <taxon>Gammaproteobacteria</taxon>
        <taxon>Vibrionales</taxon>
        <taxon>Vibrionaceae</taxon>
        <taxon>Vibrio</taxon>
    </lineage>
</organism>
<dbReference type="SMART" id="SM00822">
    <property type="entry name" value="PKS_KR"/>
    <property type="match status" value="1"/>
</dbReference>
<sequence>MDLNNKRILLTGATGGIGQQAAQSLAEQGARLLLVARNQQKIEALIARLPNPDVHTTLSADLTTRAGRCALNQQVEHWQQQGKRLSVVINNAGSNQFQFLSQRSHDTLETELNLNLLTPILLSQMAMQWLERPGLILNVGSTFGAIGYPGYTSYCAAKAGLHRFSEALNRELDGAGINVLYLAPRATDTDLNSAAVQAMNKKLGNHSDSPQVVAQQLVEMLQHEQATRWLGWPEKLLVKINQWFPSLVSNAIRKHQSVIHDCLTQTPLGHHHDVKLNASLTSAEKHL</sequence>
<dbReference type="InterPro" id="IPR002347">
    <property type="entry name" value="SDR_fam"/>
</dbReference>
<comment type="caution">
    <text evidence="5">The sequence shown here is derived from an EMBL/GenBank/DDBJ whole genome shotgun (WGS) entry which is preliminary data.</text>
</comment>
<dbReference type="EMBL" id="JBHMEP010000002">
    <property type="protein sequence ID" value="MFB9135482.1"/>
    <property type="molecule type" value="Genomic_DNA"/>
</dbReference>